<dbReference type="AlphaFoldDB" id="A0A3R8LXC9"/>
<accession>A0A3R8LXC9</accession>
<protein>
    <recommendedName>
        <fullName evidence="3">Phage protein</fullName>
    </recommendedName>
</protein>
<gene>
    <name evidence="1" type="ORF">EI219_04930</name>
</gene>
<name>A0A3R8LXC9_STRSU</name>
<organism evidence="1 2">
    <name type="scientific">Streptococcus suis</name>
    <dbReference type="NCBI Taxonomy" id="1307"/>
    <lineage>
        <taxon>Bacteria</taxon>
        <taxon>Bacillati</taxon>
        <taxon>Bacillota</taxon>
        <taxon>Bacilli</taxon>
        <taxon>Lactobacillales</taxon>
        <taxon>Streptococcaceae</taxon>
        <taxon>Streptococcus</taxon>
    </lineage>
</organism>
<dbReference type="RefSeq" id="WP_125070226.1">
    <property type="nucleotide sequence ID" value="NZ_RRZQ01000007.1"/>
</dbReference>
<dbReference type="Proteomes" id="UP000281324">
    <property type="component" value="Unassembled WGS sequence"/>
</dbReference>
<sequence>MPEFYTTDDFNTPIEGLMIAFELIQSLYEDNRIEDKENAERLIDSYKNAIELLKSMEATND</sequence>
<proteinExistence type="predicted"/>
<comment type="caution">
    <text evidence="1">The sequence shown here is derived from an EMBL/GenBank/DDBJ whole genome shotgun (WGS) entry which is preliminary data.</text>
</comment>
<dbReference type="EMBL" id="RRZQ01000007">
    <property type="protein sequence ID" value="RRN50119.1"/>
    <property type="molecule type" value="Genomic_DNA"/>
</dbReference>
<evidence type="ECO:0008006" key="3">
    <source>
        <dbReference type="Google" id="ProtNLM"/>
    </source>
</evidence>
<evidence type="ECO:0000313" key="1">
    <source>
        <dbReference type="EMBL" id="RRN50119.1"/>
    </source>
</evidence>
<reference evidence="1 2" key="1">
    <citation type="submission" date="2018-11" db="EMBL/GenBank/DDBJ databases">
        <title>Changes in penicillin susceptibility of Streptococcus suis isolates by amino acid alterations in the penicillin-binding protein.</title>
        <authorList>
            <person name="Niemann L."/>
            <person name="Eichhorn I."/>
        </authorList>
    </citation>
    <scope>NUCLEOTIDE SEQUENCE [LARGE SCALE GENOMIC DNA]</scope>
    <source>
        <strain evidence="1 2">IMT40201</strain>
    </source>
</reference>
<evidence type="ECO:0000313" key="2">
    <source>
        <dbReference type="Proteomes" id="UP000281324"/>
    </source>
</evidence>